<evidence type="ECO:0000313" key="2">
    <source>
        <dbReference type="EMBL" id="CAF0726034.1"/>
    </source>
</evidence>
<dbReference type="Proteomes" id="UP000663832">
    <property type="component" value="Unassembled WGS sequence"/>
</dbReference>
<feature type="region of interest" description="Disordered" evidence="1">
    <location>
        <begin position="99"/>
        <end position="124"/>
    </location>
</feature>
<dbReference type="EMBL" id="CAJNOM010000046">
    <property type="protein sequence ID" value="CAF0910660.1"/>
    <property type="molecule type" value="Genomic_DNA"/>
</dbReference>
<proteinExistence type="predicted"/>
<dbReference type="EMBL" id="CAJNOI010000002">
    <property type="protein sequence ID" value="CAF0726034.1"/>
    <property type="molecule type" value="Genomic_DNA"/>
</dbReference>
<evidence type="ECO:0000313" key="4">
    <source>
        <dbReference type="EMBL" id="CAF0910660.1"/>
    </source>
</evidence>
<keyword evidence="5" id="KW-1185">Reference proteome</keyword>
<name>A0A814ACA4_9BILA</name>
<evidence type="ECO:0000313" key="3">
    <source>
        <dbReference type="EMBL" id="CAF0841207.1"/>
    </source>
</evidence>
<gene>
    <name evidence="2" type="ORF">BJG266_LOCUS753</name>
    <name evidence="3" type="ORF">QVE165_LOCUS6322</name>
    <name evidence="4" type="ORF">QVE165_LOCUS9985</name>
</gene>
<organism evidence="4 5">
    <name type="scientific">Adineta steineri</name>
    <dbReference type="NCBI Taxonomy" id="433720"/>
    <lineage>
        <taxon>Eukaryota</taxon>
        <taxon>Metazoa</taxon>
        <taxon>Spiralia</taxon>
        <taxon>Gnathifera</taxon>
        <taxon>Rotifera</taxon>
        <taxon>Eurotatoria</taxon>
        <taxon>Bdelloidea</taxon>
        <taxon>Adinetida</taxon>
        <taxon>Adinetidae</taxon>
        <taxon>Adineta</taxon>
    </lineage>
</organism>
<feature type="region of interest" description="Disordered" evidence="1">
    <location>
        <begin position="1"/>
        <end position="20"/>
    </location>
</feature>
<sequence length="124" mass="14682">MICKSQQQINDRRQSKSYQQQININDDKQRYQTINTTSISPLMSVQSDVNTKYDTMQMSGTHNYYGSVCRAAYGLSSNYYYEHPQQHCNNHYNYSNEYYQQQRSTNNKDSRYGGASIMQNQQQR</sequence>
<protein>
    <submittedName>
        <fullName evidence="4">Uncharacterized protein</fullName>
    </submittedName>
</protein>
<reference evidence="4" key="1">
    <citation type="submission" date="2021-02" db="EMBL/GenBank/DDBJ databases">
        <authorList>
            <person name="Nowell W R."/>
        </authorList>
    </citation>
    <scope>NUCLEOTIDE SEQUENCE</scope>
</reference>
<dbReference type="EMBL" id="CAJNOM010000026">
    <property type="protein sequence ID" value="CAF0841207.1"/>
    <property type="molecule type" value="Genomic_DNA"/>
</dbReference>
<dbReference type="Proteomes" id="UP000663877">
    <property type="component" value="Unassembled WGS sequence"/>
</dbReference>
<dbReference type="AlphaFoldDB" id="A0A814ACA4"/>
<evidence type="ECO:0000313" key="5">
    <source>
        <dbReference type="Proteomes" id="UP000663832"/>
    </source>
</evidence>
<comment type="caution">
    <text evidence="4">The sequence shown here is derived from an EMBL/GenBank/DDBJ whole genome shotgun (WGS) entry which is preliminary data.</text>
</comment>
<evidence type="ECO:0000256" key="1">
    <source>
        <dbReference type="SAM" id="MobiDB-lite"/>
    </source>
</evidence>
<accession>A0A814ACA4</accession>